<dbReference type="Proteomes" id="UP000821853">
    <property type="component" value="Chromosome 2"/>
</dbReference>
<comment type="caution">
    <text evidence="1">The sequence shown here is derived from an EMBL/GenBank/DDBJ whole genome shotgun (WGS) entry which is preliminary data.</text>
</comment>
<proteinExistence type="predicted"/>
<reference evidence="1 2" key="1">
    <citation type="journal article" date="2020" name="Cell">
        <title>Large-Scale Comparative Analyses of Tick Genomes Elucidate Their Genetic Diversity and Vector Capacities.</title>
        <authorList>
            <consortium name="Tick Genome and Microbiome Consortium (TIGMIC)"/>
            <person name="Jia N."/>
            <person name="Wang J."/>
            <person name="Shi W."/>
            <person name="Du L."/>
            <person name="Sun Y."/>
            <person name="Zhan W."/>
            <person name="Jiang J.F."/>
            <person name="Wang Q."/>
            <person name="Zhang B."/>
            <person name="Ji P."/>
            <person name="Bell-Sakyi L."/>
            <person name="Cui X.M."/>
            <person name="Yuan T.T."/>
            <person name="Jiang B.G."/>
            <person name="Yang W.F."/>
            <person name="Lam T.T."/>
            <person name="Chang Q.C."/>
            <person name="Ding S.J."/>
            <person name="Wang X.J."/>
            <person name="Zhu J.G."/>
            <person name="Ruan X.D."/>
            <person name="Zhao L."/>
            <person name="Wei J.T."/>
            <person name="Ye R.Z."/>
            <person name="Que T.C."/>
            <person name="Du C.H."/>
            <person name="Zhou Y.H."/>
            <person name="Cheng J.X."/>
            <person name="Dai P.F."/>
            <person name="Guo W.B."/>
            <person name="Han X.H."/>
            <person name="Huang E.J."/>
            <person name="Li L.F."/>
            <person name="Wei W."/>
            <person name="Gao Y.C."/>
            <person name="Liu J.Z."/>
            <person name="Shao H.Z."/>
            <person name="Wang X."/>
            <person name="Wang C.C."/>
            <person name="Yang T.C."/>
            <person name="Huo Q.B."/>
            <person name="Li W."/>
            <person name="Chen H.Y."/>
            <person name="Chen S.E."/>
            <person name="Zhou L.G."/>
            <person name="Ni X.B."/>
            <person name="Tian J.H."/>
            <person name="Sheng Y."/>
            <person name="Liu T."/>
            <person name="Pan Y.S."/>
            <person name="Xia L.Y."/>
            <person name="Li J."/>
            <person name="Zhao F."/>
            <person name="Cao W.C."/>
        </authorList>
    </citation>
    <scope>NUCLEOTIDE SEQUENCE [LARGE SCALE GENOMIC DNA]</scope>
    <source>
        <strain evidence="1">HaeL-2018</strain>
    </source>
</reference>
<dbReference type="AlphaFoldDB" id="A0A9J6G0V7"/>
<organism evidence="1 2">
    <name type="scientific">Haemaphysalis longicornis</name>
    <name type="common">Bush tick</name>
    <dbReference type="NCBI Taxonomy" id="44386"/>
    <lineage>
        <taxon>Eukaryota</taxon>
        <taxon>Metazoa</taxon>
        <taxon>Ecdysozoa</taxon>
        <taxon>Arthropoda</taxon>
        <taxon>Chelicerata</taxon>
        <taxon>Arachnida</taxon>
        <taxon>Acari</taxon>
        <taxon>Parasitiformes</taxon>
        <taxon>Ixodida</taxon>
        <taxon>Ixodoidea</taxon>
        <taxon>Ixodidae</taxon>
        <taxon>Haemaphysalinae</taxon>
        <taxon>Haemaphysalis</taxon>
    </lineage>
</organism>
<name>A0A9J6G0V7_HAELO</name>
<sequence length="84" mass="9661">MGLAQTDVDVHEFSSRVTHFPFLPMVEQEEDAANEHAMTSDRFTATVYECWVSQDDNCKGKYICGPYDTTPMDELEQKNKKRPV</sequence>
<dbReference type="OrthoDB" id="427950at2759"/>
<evidence type="ECO:0000313" key="2">
    <source>
        <dbReference type="Proteomes" id="UP000821853"/>
    </source>
</evidence>
<dbReference type="EMBL" id="JABSTR010000004">
    <property type="protein sequence ID" value="KAH9368643.1"/>
    <property type="molecule type" value="Genomic_DNA"/>
</dbReference>
<evidence type="ECO:0000313" key="1">
    <source>
        <dbReference type="EMBL" id="KAH9368643.1"/>
    </source>
</evidence>
<dbReference type="VEuPathDB" id="VectorBase:HLOH_040535"/>
<protein>
    <submittedName>
        <fullName evidence="1">Uncharacterized protein</fullName>
    </submittedName>
</protein>
<gene>
    <name evidence="1" type="ORF">HPB48_004662</name>
</gene>
<accession>A0A9J6G0V7</accession>
<keyword evidence="2" id="KW-1185">Reference proteome</keyword>